<dbReference type="STRING" id="36844.SAMN04488501_12418"/>
<dbReference type="Proteomes" id="UP000037043">
    <property type="component" value="Unassembled WGS sequence"/>
</dbReference>
<gene>
    <name evidence="7" type="ORF">CLHOM_21280</name>
</gene>
<dbReference type="InterPro" id="IPR017500">
    <property type="entry name" value="Phage_infect_YhgE_N"/>
</dbReference>
<evidence type="ECO:0000256" key="1">
    <source>
        <dbReference type="ARBA" id="ARBA00004141"/>
    </source>
</evidence>
<dbReference type="InterPro" id="IPR051328">
    <property type="entry name" value="T7SS_ABC-Transporter"/>
</dbReference>
<evidence type="ECO:0000256" key="3">
    <source>
        <dbReference type="ARBA" id="ARBA00022989"/>
    </source>
</evidence>
<evidence type="ECO:0000313" key="7">
    <source>
        <dbReference type="EMBL" id="KOA19517.1"/>
    </source>
</evidence>
<feature type="transmembrane region" description="Helical" evidence="5">
    <location>
        <begin position="726"/>
        <end position="746"/>
    </location>
</feature>
<reference evidence="8" key="1">
    <citation type="submission" date="2015-08" db="EMBL/GenBank/DDBJ databases">
        <title>Genome sequence of the strict anaerobe Clostridium homopropionicum LuHBu1 (DSM 5847T).</title>
        <authorList>
            <person name="Poehlein A."/>
            <person name="Beck M."/>
            <person name="Schiel-Bengelsdorf B."/>
            <person name="Bengelsdorf F.R."/>
            <person name="Daniel R."/>
            <person name="Duerre P."/>
        </authorList>
    </citation>
    <scope>NUCLEOTIDE SEQUENCE [LARGE SCALE GENOMIC DNA]</scope>
    <source>
        <strain evidence="8">DSM 5847</strain>
    </source>
</reference>
<dbReference type="PATRIC" id="fig|1121318.3.peg.2142"/>
<feature type="transmembrane region" description="Helical" evidence="5">
    <location>
        <begin position="794"/>
        <end position="818"/>
    </location>
</feature>
<keyword evidence="8" id="KW-1185">Reference proteome</keyword>
<proteinExistence type="predicted"/>
<name>A0A0L6Z962_9CLOT</name>
<dbReference type="InterPro" id="IPR017501">
    <property type="entry name" value="Phage_infect_YhgE_C"/>
</dbReference>
<evidence type="ECO:0000256" key="4">
    <source>
        <dbReference type="ARBA" id="ARBA00023136"/>
    </source>
</evidence>
<feature type="transmembrane region" description="Helical" evidence="5">
    <location>
        <begin position="879"/>
        <end position="900"/>
    </location>
</feature>
<keyword evidence="2 5" id="KW-0812">Transmembrane</keyword>
<evidence type="ECO:0000313" key="8">
    <source>
        <dbReference type="Proteomes" id="UP000037043"/>
    </source>
</evidence>
<evidence type="ECO:0000256" key="2">
    <source>
        <dbReference type="ARBA" id="ARBA00022692"/>
    </source>
</evidence>
<comment type="caution">
    <text evidence="7">The sequence shown here is derived from an EMBL/GenBank/DDBJ whole genome shotgun (WGS) entry which is preliminary data.</text>
</comment>
<dbReference type="Gene3D" id="3.40.1710.10">
    <property type="entry name" value="abc type-2 transporter like domain"/>
    <property type="match status" value="1"/>
</dbReference>
<dbReference type="Pfam" id="PF12698">
    <property type="entry name" value="ABC2_membrane_3"/>
    <property type="match status" value="2"/>
</dbReference>
<dbReference type="NCBIfam" id="TIGR03057">
    <property type="entry name" value="xxxLxxG_by_4"/>
    <property type="match status" value="2"/>
</dbReference>
<feature type="transmembrane region" description="Helical" evidence="5">
    <location>
        <begin position="21"/>
        <end position="46"/>
    </location>
</feature>
<evidence type="ECO:0000256" key="5">
    <source>
        <dbReference type="SAM" id="Phobius"/>
    </source>
</evidence>
<protein>
    <submittedName>
        <fullName evidence="7">ABC-2 family transporter protein</fullName>
    </submittedName>
</protein>
<keyword evidence="4 5" id="KW-0472">Membrane</keyword>
<feature type="transmembrane region" description="Helical" evidence="5">
    <location>
        <begin position="766"/>
        <end position="788"/>
    </location>
</feature>
<organism evidence="7 8">
    <name type="scientific">Clostridium homopropionicum DSM 5847</name>
    <dbReference type="NCBI Taxonomy" id="1121318"/>
    <lineage>
        <taxon>Bacteria</taxon>
        <taxon>Bacillati</taxon>
        <taxon>Bacillota</taxon>
        <taxon>Clostridia</taxon>
        <taxon>Eubacteriales</taxon>
        <taxon>Clostridiaceae</taxon>
        <taxon>Clostridium</taxon>
    </lineage>
</organism>
<dbReference type="PANTHER" id="PTHR43077">
    <property type="entry name" value="TRANSPORT PERMEASE YVFS-RELATED"/>
    <property type="match status" value="1"/>
</dbReference>
<feature type="transmembrane region" description="Helical" evidence="5">
    <location>
        <begin position="825"/>
        <end position="844"/>
    </location>
</feature>
<feature type="domain" description="ABC-2 type transporter transmembrane" evidence="6">
    <location>
        <begin position="553"/>
        <end position="898"/>
    </location>
</feature>
<accession>A0A0L6Z962</accession>
<dbReference type="GO" id="GO:0016020">
    <property type="term" value="C:membrane"/>
    <property type="evidence" value="ECO:0007669"/>
    <property type="project" value="UniProtKB-SubCell"/>
</dbReference>
<comment type="subcellular location">
    <subcellularLocation>
        <location evidence="1">Membrane</location>
        <topology evidence="1">Multi-pass membrane protein</topology>
    </subcellularLocation>
</comment>
<dbReference type="GO" id="GO:0140359">
    <property type="term" value="F:ABC-type transporter activity"/>
    <property type="evidence" value="ECO:0007669"/>
    <property type="project" value="InterPro"/>
</dbReference>
<dbReference type="NCBIfam" id="TIGR03061">
    <property type="entry name" value="pip_yhgE_Nterm"/>
    <property type="match status" value="1"/>
</dbReference>
<evidence type="ECO:0000259" key="6">
    <source>
        <dbReference type="Pfam" id="PF12698"/>
    </source>
</evidence>
<dbReference type="InterPro" id="IPR023908">
    <property type="entry name" value="xxxLxxG_rpt"/>
</dbReference>
<dbReference type="NCBIfam" id="TIGR03062">
    <property type="entry name" value="pip_yhgE_Cterm"/>
    <property type="match status" value="1"/>
</dbReference>
<dbReference type="InterPro" id="IPR013525">
    <property type="entry name" value="ABC2_TM"/>
</dbReference>
<sequence length="919" mass="100868">MINLKFLKIAGRDIASIFRNRFIRISVTAIIIVPLLYSLLYLAAFWDPYSKLKEMPVAVVNLDKGSIKDSKEVNYGKDIEDGLKENEDLGFKFISNLENAKKGLEGKEFYAVFVIPEDFSKKITDVEDGKLEKASIDYIANEKKNFLAAQINNKVALELKDKVIKSISEEFTKVTFNNLYEIKDGMNKAADGSSQITDGVSQLKSNVPEMEKGVGKLYEGSTDLNNGLLQLKSNVLLLGNGIGQLKSKVDKASAEFNKHPELKGIVNDKDINGARTLIQDANVLKDADTSALEMLPALATAENLGLINKTTNDLLAIDMNKTKALMNTPGMDKLTDSKNMENMSKLMKDASSLKNLDANKIIPLMSLLQQSDKLRGIMDESTKLTQIDLNSVNNFIEAQKLSSEKFIASSSQLNAHKQELEMAIKTNPNLTDTQVQQMVGLIEEYNTLTTETSKNMQSSALVINNMSKNISELSNLQKDLKDNAAVIEGVKNALSEENVAYLKSALPQLIQVKQELDANSDTLNSVSGLLKTLEGTDIKASLGKIEALQKDIAYAKPMLEALEKNMTPEQLASVKNSPQLINQLLKMKKDLNDNEKILEVTENALQDNNIAMAKGLISSIPELRGGIDKLYSASNELIYGVNALANGSSQLNGGLKELNGKLPELESGVNKLYDGSKELSDKLADGSNDLNDKLKVSSDSMGDFVSEPLLLKEAPINKVPNYGTGFTPYFIPLSLWVGALMMFFIITDKVDEDLDAKPASIVIGKFLSYGFIGVLQALLASVVVLMLGLRPANIPLYILFNVFLSFVFIAIIQSLVFLLGQAGRLLAIVLLILQLTSSGGTFPLEVVPKFFKVLNPIMPFTYATGGLREIISGVDYSALTYNIVVLAVIMIIFLIISVIMKGHADKIQEKIREKREVVA</sequence>
<keyword evidence="3 5" id="KW-1133">Transmembrane helix</keyword>
<dbReference type="EMBL" id="LHUR01000023">
    <property type="protein sequence ID" value="KOA19517.1"/>
    <property type="molecule type" value="Genomic_DNA"/>
</dbReference>
<dbReference type="AlphaFoldDB" id="A0A0L6Z962"/>
<dbReference type="PANTHER" id="PTHR43077:SF5">
    <property type="entry name" value="PHAGE INFECTION PROTEIN"/>
    <property type="match status" value="1"/>
</dbReference>
<feature type="domain" description="ABC-2 type transporter transmembrane" evidence="6">
    <location>
        <begin position="29"/>
        <end position="169"/>
    </location>
</feature>